<gene>
    <name evidence="2" type="ORF">GRI48_13355</name>
</gene>
<dbReference type="InterPro" id="IPR046513">
    <property type="entry name" value="DUF6691"/>
</dbReference>
<accession>A0A844YHJ3</accession>
<dbReference type="EMBL" id="WTYN01000005">
    <property type="protein sequence ID" value="MXO63990.1"/>
    <property type="molecule type" value="Genomic_DNA"/>
</dbReference>
<reference evidence="2 3" key="1">
    <citation type="submission" date="2019-12" db="EMBL/GenBank/DDBJ databases">
        <title>Genomic-based taxomic classification of the family Erythrobacteraceae.</title>
        <authorList>
            <person name="Xu L."/>
        </authorList>
    </citation>
    <scope>NUCLEOTIDE SEQUENCE [LARGE SCALE GENOMIC DNA]</scope>
    <source>
        <strain evidence="2 3">MCCC 1A09965</strain>
    </source>
</reference>
<keyword evidence="1" id="KW-0812">Transmembrane</keyword>
<keyword evidence="1" id="KW-1133">Transmembrane helix</keyword>
<evidence type="ECO:0000313" key="3">
    <source>
        <dbReference type="Proteomes" id="UP000445582"/>
    </source>
</evidence>
<comment type="caution">
    <text evidence="2">The sequence shown here is derived from an EMBL/GenBank/DDBJ whole genome shotgun (WGS) entry which is preliminary data.</text>
</comment>
<feature type="transmembrane region" description="Helical" evidence="1">
    <location>
        <begin position="107"/>
        <end position="130"/>
    </location>
</feature>
<feature type="transmembrane region" description="Helical" evidence="1">
    <location>
        <begin position="43"/>
        <end position="60"/>
    </location>
</feature>
<sequence>MGRLLLSLLSGALFGFGLALSGMMNPLRVRGFLDLFGDWDPTLAFVMGGAVLVMAVTWAIQKQMARPLLDVEFRLPGTKDLDARLIGGSAMFGVGWALAGLCPGPAIASLATAFVPAAIFVAAMAAGVLLHKTTLGN</sequence>
<evidence type="ECO:0000256" key="1">
    <source>
        <dbReference type="SAM" id="Phobius"/>
    </source>
</evidence>
<dbReference type="OrthoDB" id="9790409at2"/>
<keyword evidence="1" id="KW-0472">Membrane</keyword>
<dbReference type="Proteomes" id="UP000445582">
    <property type="component" value="Unassembled WGS sequence"/>
</dbReference>
<feature type="transmembrane region" description="Helical" evidence="1">
    <location>
        <begin position="81"/>
        <end position="101"/>
    </location>
</feature>
<dbReference type="RefSeq" id="WP_160677288.1">
    <property type="nucleotide sequence ID" value="NZ_WTYN01000005.1"/>
</dbReference>
<evidence type="ECO:0000313" key="2">
    <source>
        <dbReference type="EMBL" id="MXO63990.1"/>
    </source>
</evidence>
<organism evidence="2 3">
    <name type="scientific">Qipengyuania oceanensis</name>
    <dbReference type="NCBI Taxonomy" id="1463597"/>
    <lineage>
        <taxon>Bacteria</taxon>
        <taxon>Pseudomonadati</taxon>
        <taxon>Pseudomonadota</taxon>
        <taxon>Alphaproteobacteria</taxon>
        <taxon>Sphingomonadales</taxon>
        <taxon>Erythrobacteraceae</taxon>
        <taxon>Qipengyuania</taxon>
    </lineage>
</organism>
<proteinExistence type="predicted"/>
<dbReference type="AlphaFoldDB" id="A0A844YHJ3"/>
<name>A0A844YHJ3_9SPHN</name>
<dbReference type="Pfam" id="PF20398">
    <property type="entry name" value="DUF6691"/>
    <property type="match status" value="1"/>
</dbReference>
<protein>
    <submittedName>
        <fullName evidence="2">YeeE/YedE family protein</fullName>
    </submittedName>
</protein>
<keyword evidence="3" id="KW-1185">Reference proteome</keyword>